<dbReference type="AlphaFoldDB" id="A0A0A0EIF5"/>
<dbReference type="PANTHER" id="PTHR33619:SF3">
    <property type="entry name" value="POLYSACCHARIDE EXPORT PROTEIN GFCE-RELATED"/>
    <property type="match status" value="1"/>
</dbReference>
<dbReference type="GO" id="GO:0015159">
    <property type="term" value="F:polysaccharide transmembrane transporter activity"/>
    <property type="evidence" value="ECO:0007669"/>
    <property type="project" value="InterPro"/>
</dbReference>
<evidence type="ECO:0000313" key="4">
    <source>
        <dbReference type="Proteomes" id="UP000030004"/>
    </source>
</evidence>
<evidence type="ECO:0000259" key="2">
    <source>
        <dbReference type="Pfam" id="PF02563"/>
    </source>
</evidence>
<accession>A0A0A0EIF5</accession>
<dbReference type="PANTHER" id="PTHR33619">
    <property type="entry name" value="POLYSACCHARIDE EXPORT PROTEIN GFCE-RELATED"/>
    <property type="match status" value="1"/>
</dbReference>
<keyword evidence="4" id="KW-1185">Reference proteome</keyword>
<sequence>MDKKHNFLRIGLLCATIFLTACGNLPRGAGLQNEVLKVKQDEEYIADSFAVAEVTRALLPVYAEWPRVNDYHYSWIKRQKQPANRIIAPGDTVSVVIWANEENGLLTSGAERSVAMPDLRVSSGGRIFLPYIDEVKISGMSPEHAREIIQEKYETVTPAAQVQLSLVEGRAREVSLVGGVGSPGTFPLPDQDYTVLSLLSAGGGVDDGLENPQIRLHRSGKIYGTSVSRLYDTPSLDTTLRGGDKVIVQGDSRYFLSLGATGTEARHVFPKDHLTAIEAMSIIGGVSDSRADPKGILVLRQYPAKYVDPLKAGPPNARMVFTIDLTTADGLFSAGQFRIQPGDLVYGTESPVTKARTIFGLIGSAFGVVNTAAAL</sequence>
<name>A0A0A0EIF5_9RHOB</name>
<gene>
    <name evidence="3" type="ORF">ATO9_01445</name>
</gene>
<comment type="caution">
    <text evidence="3">The sequence shown here is derived from an EMBL/GenBank/DDBJ whole genome shotgun (WGS) entry which is preliminary data.</text>
</comment>
<protein>
    <submittedName>
        <fullName evidence="3">Polysaccharide biosynthesis protein</fullName>
    </submittedName>
</protein>
<evidence type="ECO:0000313" key="3">
    <source>
        <dbReference type="EMBL" id="KGM50194.1"/>
    </source>
</evidence>
<dbReference type="RefSeq" id="WP_238318649.1">
    <property type="nucleotide sequence ID" value="NZ_AQQX01000001.1"/>
</dbReference>
<dbReference type="eggNOG" id="COG1596">
    <property type="taxonomic scope" value="Bacteria"/>
</dbReference>
<organism evidence="3 4">
    <name type="scientific">Pseudooceanicola atlanticus</name>
    <dbReference type="NCBI Taxonomy" id="1461694"/>
    <lineage>
        <taxon>Bacteria</taxon>
        <taxon>Pseudomonadati</taxon>
        <taxon>Pseudomonadota</taxon>
        <taxon>Alphaproteobacteria</taxon>
        <taxon>Rhodobacterales</taxon>
        <taxon>Paracoccaceae</taxon>
        <taxon>Pseudooceanicola</taxon>
    </lineage>
</organism>
<dbReference type="Proteomes" id="UP000030004">
    <property type="component" value="Unassembled WGS sequence"/>
</dbReference>
<dbReference type="STRING" id="1461694.ATO9_01445"/>
<dbReference type="PROSITE" id="PS51257">
    <property type="entry name" value="PROKAR_LIPOPROTEIN"/>
    <property type="match status" value="1"/>
</dbReference>
<proteinExistence type="predicted"/>
<reference evidence="3 4" key="1">
    <citation type="journal article" date="2015" name="Antonie Van Leeuwenhoek">
        <title>Pseudooceanicola atlanticus gen. nov. sp. nov., isolated from surface seawater of the Atlantic Ocean and reclassification of Oceanicola batsensis, Oceanicola marinus, Oceanicola nitratireducens, Oceanicola nanhaiensis, Oceanicola antarcticus and Oceanicola flagellatus, as Pseudooceanicola batsensis comb. nov., Pseudooceanicola marinus comb. nov., Pseudooceanicola nitratireducens comb. nov., Pseudooceanicola nanhaiensis comb. nov., Pseudooceanicola antarcticus comb. nov., and Pseudooceanicola flagellatus comb. nov.</title>
        <authorList>
            <person name="Lai Q."/>
            <person name="Li G."/>
            <person name="Liu X."/>
            <person name="Du Y."/>
            <person name="Sun F."/>
            <person name="Shao Z."/>
        </authorList>
    </citation>
    <scope>NUCLEOTIDE SEQUENCE [LARGE SCALE GENOMIC DNA]</scope>
    <source>
        <strain evidence="3 4">22II-s11g</strain>
    </source>
</reference>
<dbReference type="Pfam" id="PF02563">
    <property type="entry name" value="Poly_export"/>
    <property type="match status" value="1"/>
</dbReference>
<dbReference type="InterPro" id="IPR003715">
    <property type="entry name" value="Poly_export_N"/>
</dbReference>
<dbReference type="Gene3D" id="3.30.1950.10">
    <property type="entry name" value="wza like domain"/>
    <property type="match status" value="1"/>
</dbReference>
<feature type="domain" description="Polysaccharide export protein N-terminal" evidence="2">
    <location>
        <begin position="80"/>
        <end position="165"/>
    </location>
</feature>
<dbReference type="EMBL" id="AQQX01000001">
    <property type="protein sequence ID" value="KGM50194.1"/>
    <property type="molecule type" value="Genomic_DNA"/>
</dbReference>
<dbReference type="Gene3D" id="3.10.560.10">
    <property type="entry name" value="Outer membrane lipoprotein wza domain like"/>
    <property type="match status" value="2"/>
</dbReference>
<keyword evidence="1" id="KW-0732">Signal</keyword>
<dbReference type="InterPro" id="IPR049712">
    <property type="entry name" value="Poly_export"/>
</dbReference>
<evidence type="ECO:0000256" key="1">
    <source>
        <dbReference type="ARBA" id="ARBA00022729"/>
    </source>
</evidence>